<accession>W9K7L8</accession>
<gene>
    <name evidence="1" type="ORF">FOZG_09755</name>
</gene>
<evidence type="ECO:0000313" key="1">
    <source>
        <dbReference type="EMBL" id="EWZ37945.1"/>
    </source>
</evidence>
<dbReference type="AlphaFoldDB" id="W9K7L8"/>
<dbReference type="VEuPathDB" id="FungiDB:FOZG_09755"/>
<name>W9K7L8_FUSOX</name>
<dbReference type="Proteomes" id="UP000030766">
    <property type="component" value="Unassembled WGS sequence"/>
</dbReference>
<reference evidence="1" key="1">
    <citation type="submission" date="2011-06" db="EMBL/GenBank/DDBJ databases">
        <title>The Genome Sequence of Fusarium oxysporum Fo47.</title>
        <authorList>
            <consortium name="The Broad Institute Genome Sequencing Platform"/>
            <person name="Ma L.-J."/>
            <person name="Gale L.R."/>
            <person name="Schwartz D.C."/>
            <person name="Zhou S."/>
            <person name="Corby-Kistler H."/>
            <person name="Young S.K."/>
            <person name="Zeng Q."/>
            <person name="Gargeya S."/>
            <person name="Fitzgerald M."/>
            <person name="Haas B."/>
            <person name="Abouelleil A."/>
            <person name="Alvarado L."/>
            <person name="Arachchi H.M."/>
            <person name="Berlin A."/>
            <person name="Brown A."/>
            <person name="Chapman S.B."/>
            <person name="Chen Z."/>
            <person name="Dunbar C."/>
            <person name="Freedman E."/>
            <person name="Gearin G."/>
            <person name="Gellesch M."/>
            <person name="Goldberg J."/>
            <person name="Griggs A."/>
            <person name="Gujja S."/>
            <person name="Heiman D."/>
            <person name="Howarth C."/>
            <person name="Larson L."/>
            <person name="Lui A."/>
            <person name="MacDonald P.J.P."/>
            <person name="Mehta T."/>
            <person name="Montmayeur A."/>
            <person name="Murphy C."/>
            <person name="Neiman D."/>
            <person name="Pearson M."/>
            <person name="Priest M."/>
            <person name="Roberts A."/>
            <person name="Saif S."/>
            <person name="Shea T."/>
            <person name="Shenoy N."/>
            <person name="Sisk P."/>
            <person name="Stolte C."/>
            <person name="Sykes S."/>
            <person name="Wortman J."/>
            <person name="Nusbaum C."/>
            <person name="Birren B."/>
        </authorList>
    </citation>
    <scope>NUCLEOTIDE SEQUENCE [LARGE SCALE GENOMIC DNA]</scope>
    <source>
        <strain evidence="1">Fo47</strain>
    </source>
</reference>
<proteinExistence type="predicted"/>
<protein>
    <submittedName>
        <fullName evidence="1">Uncharacterized protein</fullName>
    </submittedName>
</protein>
<dbReference type="HOGENOM" id="CLU_3377107_0_0_1"/>
<dbReference type="EMBL" id="JH717901">
    <property type="protein sequence ID" value="EWZ37945.1"/>
    <property type="molecule type" value="Genomic_DNA"/>
</dbReference>
<organism evidence="1">
    <name type="scientific">Fusarium oxysporum Fo47</name>
    <dbReference type="NCBI Taxonomy" id="660027"/>
    <lineage>
        <taxon>Eukaryota</taxon>
        <taxon>Fungi</taxon>
        <taxon>Dikarya</taxon>
        <taxon>Ascomycota</taxon>
        <taxon>Pezizomycotina</taxon>
        <taxon>Sordariomycetes</taxon>
        <taxon>Hypocreomycetidae</taxon>
        <taxon>Hypocreales</taxon>
        <taxon>Nectriaceae</taxon>
        <taxon>Fusarium</taxon>
        <taxon>Fusarium oxysporum species complex</taxon>
    </lineage>
</organism>
<sequence>MQFKVQGLRSVDKVSFLSVGYYQQIIERDATLNG</sequence>
<reference evidence="1" key="2">
    <citation type="submission" date="2012-06" db="EMBL/GenBank/DDBJ databases">
        <title>Annotation of the Genome Sequence of Fusarium oxysporum Fo47.</title>
        <authorList>
            <consortium name="The Broad Institute Genomics Platform"/>
            <person name="Ma L.-J."/>
            <person name="Corby-Kistler H."/>
            <person name="Broz K."/>
            <person name="Gale L.R."/>
            <person name="Jonkers W."/>
            <person name="O'Donnell K."/>
            <person name="Ploetz R."/>
            <person name="Steinberg C."/>
            <person name="Schwartz D.C."/>
            <person name="VanEtten H."/>
            <person name="Zhou S."/>
            <person name="Young S.K."/>
            <person name="Zeng Q."/>
            <person name="Gargeya S."/>
            <person name="Fitzgerald M."/>
            <person name="Abouelleil A."/>
            <person name="Alvarado L."/>
            <person name="Chapman S.B."/>
            <person name="Gainer-Dewar J."/>
            <person name="Goldberg J."/>
            <person name="Griggs A."/>
            <person name="Gujja S."/>
            <person name="Hansen M."/>
            <person name="Howarth C."/>
            <person name="Imamovic A."/>
            <person name="Ireland A."/>
            <person name="Larimer J."/>
            <person name="McCowan C."/>
            <person name="Murphy C."/>
            <person name="Pearson M."/>
            <person name="Poon T.W."/>
            <person name="Priest M."/>
            <person name="Roberts A."/>
            <person name="Saif S."/>
            <person name="Shea T."/>
            <person name="Sykes S."/>
            <person name="Wortman J."/>
            <person name="Nusbaum C."/>
            <person name="Birren B."/>
        </authorList>
    </citation>
    <scope>NUCLEOTIDE SEQUENCE</scope>
    <source>
        <strain evidence="1">Fo47</strain>
    </source>
</reference>